<gene>
    <name evidence="6" type="ORF">FC49_GL001302</name>
</gene>
<dbReference type="InterPro" id="IPR010998">
    <property type="entry name" value="Integrase_recombinase_N"/>
</dbReference>
<dbReference type="Pfam" id="PF00589">
    <property type="entry name" value="Phage_integrase"/>
    <property type="match status" value="1"/>
</dbReference>
<dbReference type="CDD" id="cd01189">
    <property type="entry name" value="INT_ICEBs1_C_like"/>
    <property type="match status" value="1"/>
</dbReference>
<name>A0A0R1W926_9LACO</name>
<proteinExistence type="inferred from homology"/>
<evidence type="ECO:0000313" key="7">
    <source>
        <dbReference type="Proteomes" id="UP000050973"/>
    </source>
</evidence>
<reference evidence="6 7" key="1">
    <citation type="journal article" date="2015" name="Genome Announc.">
        <title>Expanding the biotechnology potential of lactobacilli through comparative genomics of 213 strains and associated genera.</title>
        <authorList>
            <person name="Sun Z."/>
            <person name="Harris H.M."/>
            <person name="McCann A."/>
            <person name="Guo C."/>
            <person name="Argimon S."/>
            <person name="Zhang W."/>
            <person name="Yang X."/>
            <person name="Jeffery I.B."/>
            <person name="Cooney J.C."/>
            <person name="Kagawa T.F."/>
            <person name="Liu W."/>
            <person name="Song Y."/>
            <person name="Salvetti E."/>
            <person name="Wrobel A."/>
            <person name="Rasinkangas P."/>
            <person name="Parkhill J."/>
            <person name="Rea M.C."/>
            <person name="O'Sullivan O."/>
            <person name="Ritari J."/>
            <person name="Douillard F.P."/>
            <person name="Paul Ross R."/>
            <person name="Yang R."/>
            <person name="Briner A.E."/>
            <person name="Felis G.E."/>
            <person name="de Vos W.M."/>
            <person name="Barrangou R."/>
            <person name="Klaenhammer T.R."/>
            <person name="Caufield P.W."/>
            <person name="Cui Y."/>
            <person name="Zhang H."/>
            <person name="O'Toole P.W."/>
        </authorList>
    </citation>
    <scope>NUCLEOTIDE SEQUENCE [LARGE SCALE GENOMIC DNA]</scope>
    <source>
        <strain evidence="6 7">DSM 4864</strain>
    </source>
</reference>
<keyword evidence="2" id="KW-0229">DNA integration</keyword>
<dbReference type="Gene3D" id="1.10.150.130">
    <property type="match status" value="1"/>
</dbReference>
<comment type="similarity">
    <text evidence="1">Belongs to the 'phage' integrase family.</text>
</comment>
<feature type="domain" description="Tyr recombinase" evidence="5">
    <location>
        <begin position="174"/>
        <end position="373"/>
    </location>
</feature>
<dbReference type="EMBL" id="AZGE01000034">
    <property type="protein sequence ID" value="KRM14263.1"/>
    <property type="molecule type" value="Genomic_DNA"/>
</dbReference>
<dbReference type="RefSeq" id="WP_056984790.1">
    <property type="nucleotide sequence ID" value="NZ_AZGE01000034.1"/>
</dbReference>
<dbReference type="InterPro" id="IPR050090">
    <property type="entry name" value="Tyrosine_recombinase_XerCD"/>
</dbReference>
<dbReference type="AlphaFoldDB" id="A0A0R1W926"/>
<dbReference type="PANTHER" id="PTHR30349">
    <property type="entry name" value="PHAGE INTEGRASE-RELATED"/>
    <property type="match status" value="1"/>
</dbReference>
<evidence type="ECO:0000256" key="4">
    <source>
        <dbReference type="ARBA" id="ARBA00023172"/>
    </source>
</evidence>
<dbReference type="PANTHER" id="PTHR30349:SF64">
    <property type="entry name" value="PROPHAGE INTEGRASE INTD-RELATED"/>
    <property type="match status" value="1"/>
</dbReference>
<dbReference type="Pfam" id="PF14659">
    <property type="entry name" value="Phage_int_SAM_3"/>
    <property type="match status" value="1"/>
</dbReference>
<dbReference type="InterPro" id="IPR004107">
    <property type="entry name" value="Integrase_SAM-like_N"/>
</dbReference>
<keyword evidence="4" id="KW-0233">DNA recombination</keyword>
<dbReference type="GO" id="GO:0015074">
    <property type="term" value="P:DNA integration"/>
    <property type="evidence" value="ECO:0007669"/>
    <property type="project" value="UniProtKB-KW"/>
</dbReference>
<dbReference type="GO" id="GO:0006310">
    <property type="term" value="P:DNA recombination"/>
    <property type="evidence" value="ECO:0007669"/>
    <property type="project" value="UniProtKB-KW"/>
</dbReference>
<evidence type="ECO:0000256" key="2">
    <source>
        <dbReference type="ARBA" id="ARBA00022908"/>
    </source>
</evidence>
<dbReference type="Proteomes" id="UP000050973">
    <property type="component" value="Unassembled WGS sequence"/>
</dbReference>
<dbReference type="PROSITE" id="PS51898">
    <property type="entry name" value="TYR_RECOMBINASE"/>
    <property type="match status" value="1"/>
</dbReference>
<dbReference type="InterPro" id="IPR013762">
    <property type="entry name" value="Integrase-like_cat_sf"/>
</dbReference>
<protein>
    <submittedName>
        <fullName evidence="6">Site-specific recombinase, phage integrase family</fullName>
    </submittedName>
</protein>
<evidence type="ECO:0000256" key="1">
    <source>
        <dbReference type="ARBA" id="ARBA00008857"/>
    </source>
</evidence>
<evidence type="ECO:0000313" key="6">
    <source>
        <dbReference type="EMBL" id="KRM14263.1"/>
    </source>
</evidence>
<dbReference type="SUPFAM" id="SSF56349">
    <property type="entry name" value="DNA breaking-rejoining enzymes"/>
    <property type="match status" value="1"/>
</dbReference>
<evidence type="ECO:0000256" key="3">
    <source>
        <dbReference type="ARBA" id="ARBA00023125"/>
    </source>
</evidence>
<dbReference type="InterPro" id="IPR002104">
    <property type="entry name" value="Integrase_catalytic"/>
</dbReference>
<dbReference type="InterPro" id="IPR011010">
    <property type="entry name" value="DNA_brk_join_enz"/>
</dbReference>
<keyword evidence="3" id="KW-0238">DNA-binding</keyword>
<sequence length="381" mass="44349">MNSELNKQIKYNPDKKKPYSYRIYVGKNELTGAYMHRQKSFKTFDEALASLVKLKKSLKDGTFHTTSKRYKYSDLVAMWLPQYKQTVKRSTYGNVTQIIDNIILPSLGMFYLDKLTVAKCQSIVNDWFSRYPSRFNSIFAYARKILEYGEHLELVNRNSLSKVIKPRQKSKTKAFTNYYSKEELASFLNACKGCNQLYYVFFRLLAYTGLRSSEALGLRWSDINIFNSTLSVRRTVTNDEHWGVVIDTPKTAGSTRTIDLDSSTIELLQSWHKSNDNKVITLTNRKNYVFFNATRPEGVFIHQDARYWDKSVCHKYGLRYITPHGFRHTHASMMFAAGAKPKEVQQRLGHSSIKTTMDLYVHLTENTNREMVDKFANYMKA</sequence>
<comment type="caution">
    <text evidence="6">The sequence shown here is derived from an EMBL/GenBank/DDBJ whole genome shotgun (WGS) entry which is preliminary data.</text>
</comment>
<dbReference type="GO" id="GO:0003677">
    <property type="term" value="F:DNA binding"/>
    <property type="evidence" value="ECO:0007669"/>
    <property type="project" value="UniProtKB-KW"/>
</dbReference>
<dbReference type="PATRIC" id="fig|1423779.3.peg.1341"/>
<dbReference type="Gene3D" id="1.10.443.10">
    <property type="entry name" value="Intergrase catalytic core"/>
    <property type="match status" value="1"/>
</dbReference>
<accession>A0A0R1W926</accession>
<evidence type="ECO:0000259" key="5">
    <source>
        <dbReference type="PROSITE" id="PS51898"/>
    </source>
</evidence>
<organism evidence="6 7">
    <name type="scientific">Limosilactobacillus oris DSM 4864</name>
    <dbReference type="NCBI Taxonomy" id="1423779"/>
    <lineage>
        <taxon>Bacteria</taxon>
        <taxon>Bacillati</taxon>
        <taxon>Bacillota</taxon>
        <taxon>Bacilli</taxon>
        <taxon>Lactobacillales</taxon>
        <taxon>Lactobacillaceae</taxon>
        <taxon>Limosilactobacillus</taxon>
    </lineage>
</organism>